<dbReference type="SMART" id="SM00504">
    <property type="entry name" value="Ubox"/>
    <property type="match status" value="1"/>
</dbReference>
<dbReference type="InterPro" id="IPR013083">
    <property type="entry name" value="Znf_RING/FYVE/PHD"/>
</dbReference>
<evidence type="ECO:0000259" key="3">
    <source>
        <dbReference type="PROSITE" id="PS51698"/>
    </source>
</evidence>
<dbReference type="InterPro" id="IPR052085">
    <property type="entry name" value="WD-SAM-U-box"/>
</dbReference>
<feature type="region of interest" description="Disordered" evidence="2">
    <location>
        <begin position="230"/>
        <end position="310"/>
    </location>
</feature>
<dbReference type="Proteomes" id="UP000654075">
    <property type="component" value="Unassembled WGS sequence"/>
</dbReference>
<feature type="compositionally biased region" description="Acidic residues" evidence="2">
    <location>
        <begin position="257"/>
        <end position="300"/>
    </location>
</feature>
<keyword evidence="1" id="KW-0175">Coiled coil</keyword>
<dbReference type="GO" id="GO:0004842">
    <property type="term" value="F:ubiquitin-protein transferase activity"/>
    <property type="evidence" value="ECO:0007669"/>
    <property type="project" value="InterPro"/>
</dbReference>
<feature type="domain" description="U-box" evidence="3">
    <location>
        <begin position="158"/>
        <end position="231"/>
    </location>
</feature>
<keyword evidence="5" id="KW-1185">Reference proteome</keyword>
<evidence type="ECO:0000256" key="1">
    <source>
        <dbReference type="SAM" id="Coils"/>
    </source>
</evidence>
<gene>
    <name evidence="4" type="ORF">PGLA1383_LOCUS24237</name>
</gene>
<dbReference type="Gene3D" id="3.30.40.10">
    <property type="entry name" value="Zinc/RING finger domain, C3HC4 (zinc finger)"/>
    <property type="match status" value="1"/>
</dbReference>
<dbReference type="OrthoDB" id="430227at2759"/>
<dbReference type="Pfam" id="PF04564">
    <property type="entry name" value="U-box"/>
    <property type="match status" value="1"/>
</dbReference>
<dbReference type="CDD" id="cd16655">
    <property type="entry name" value="RING-Ubox_WDSUB1-like"/>
    <property type="match status" value="1"/>
</dbReference>
<feature type="compositionally biased region" description="Acidic residues" evidence="2">
    <location>
        <begin position="1"/>
        <end position="10"/>
    </location>
</feature>
<organism evidence="4 5">
    <name type="scientific">Polarella glacialis</name>
    <name type="common">Dinoflagellate</name>
    <dbReference type="NCBI Taxonomy" id="89957"/>
    <lineage>
        <taxon>Eukaryota</taxon>
        <taxon>Sar</taxon>
        <taxon>Alveolata</taxon>
        <taxon>Dinophyceae</taxon>
        <taxon>Suessiales</taxon>
        <taxon>Suessiaceae</taxon>
        <taxon>Polarella</taxon>
    </lineage>
</organism>
<dbReference type="GO" id="GO:0016567">
    <property type="term" value="P:protein ubiquitination"/>
    <property type="evidence" value="ECO:0007669"/>
    <property type="project" value="InterPro"/>
</dbReference>
<accession>A0A813EZF0</accession>
<dbReference type="PANTHER" id="PTHR46573">
    <property type="entry name" value="WD REPEAT, SAM AND U-BOX DOMAIN-CONTAINING PROTEIN 1"/>
    <property type="match status" value="1"/>
</dbReference>
<name>A0A813EZF0_POLGL</name>
<dbReference type="SUPFAM" id="SSF57850">
    <property type="entry name" value="RING/U-box"/>
    <property type="match status" value="1"/>
</dbReference>
<dbReference type="PANTHER" id="PTHR46573:SF1">
    <property type="entry name" value="WD REPEAT, SAM AND U-BOX DOMAIN-CONTAINING PROTEIN 1"/>
    <property type="match status" value="1"/>
</dbReference>
<dbReference type="InterPro" id="IPR003613">
    <property type="entry name" value="Ubox_domain"/>
</dbReference>
<dbReference type="AlphaFoldDB" id="A0A813EZF0"/>
<evidence type="ECO:0000256" key="2">
    <source>
        <dbReference type="SAM" id="MobiDB-lite"/>
    </source>
</evidence>
<evidence type="ECO:0000313" key="4">
    <source>
        <dbReference type="EMBL" id="CAE8606252.1"/>
    </source>
</evidence>
<comment type="caution">
    <text evidence="4">The sequence shown here is derived from an EMBL/GenBank/DDBJ whole genome shotgun (WGS) entry which is preliminary data.</text>
</comment>
<reference evidence="4" key="1">
    <citation type="submission" date="2021-02" db="EMBL/GenBank/DDBJ databases">
        <authorList>
            <person name="Dougan E. K."/>
            <person name="Rhodes N."/>
            <person name="Thang M."/>
            <person name="Chan C."/>
        </authorList>
    </citation>
    <scope>NUCLEOTIDE SEQUENCE</scope>
</reference>
<evidence type="ECO:0000313" key="5">
    <source>
        <dbReference type="Proteomes" id="UP000654075"/>
    </source>
</evidence>
<feature type="coiled-coil region" evidence="1">
    <location>
        <begin position="50"/>
        <end position="84"/>
    </location>
</feature>
<protein>
    <recommendedName>
        <fullName evidence="3">U-box domain-containing protein</fullName>
    </recommendedName>
</protein>
<dbReference type="EMBL" id="CAJNNV010018888">
    <property type="protein sequence ID" value="CAE8606252.1"/>
    <property type="molecule type" value="Genomic_DNA"/>
</dbReference>
<dbReference type="PROSITE" id="PS51698">
    <property type="entry name" value="U_BOX"/>
    <property type="match status" value="1"/>
</dbReference>
<feature type="region of interest" description="Disordered" evidence="2">
    <location>
        <begin position="1"/>
        <end position="35"/>
    </location>
</feature>
<proteinExistence type="predicted"/>
<sequence length="310" mass="35034">EHLAAEDELDTAQTELRKHKRHAQASALGRSRPVAASASSDAAAAAIVLERQYELRISNAQKRASMLSEQIRDAERRLRELEAALPVVLDFGDEGEASAEPRAGRDSLSNEERLALKLATLQQFHEEMVVEVAETQVERDKILRKVEKRKVEAALRRHVEPDFMCPILHERMRVPVLAADGFTYERQAIEKWLSMHNTSPMTGALLAHRYLTENFALRHLMDAYDEKLASEKRLSGGKEGQVSRGKSLGRKGHDLEDVGELEPLEDEADEDGDEEEEEDWDDSDEEDEDLPVDVTFEEDMPILSRQLDDG</sequence>
<feature type="non-terminal residue" evidence="4">
    <location>
        <position position="310"/>
    </location>
</feature>